<keyword evidence="1" id="KW-0547">Nucleotide-binding</keyword>
<protein>
    <recommendedName>
        <fullName evidence="4">Helicase C-terminal domain-containing protein</fullName>
    </recommendedName>
</protein>
<dbReference type="InterPro" id="IPR038718">
    <property type="entry name" value="SNF2-like_sf"/>
</dbReference>
<name>A0A9P8LE95_9PEZI</name>
<dbReference type="Proteomes" id="UP000750711">
    <property type="component" value="Unassembled WGS sequence"/>
</dbReference>
<evidence type="ECO:0000256" key="2">
    <source>
        <dbReference type="ARBA" id="ARBA00022801"/>
    </source>
</evidence>
<dbReference type="GO" id="GO:0006281">
    <property type="term" value="P:DNA repair"/>
    <property type="evidence" value="ECO:0007669"/>
    <property type="project" value="TreeGrafter"/>
</dbReference>
<dbReference type="CDD" id="cd18793">
    <property type="entry name" value="SF2_C_SNF"/>
    <property type="match status" value="1"/>
</dbReference>
<keyword evidence="2" id="KW-0378">Hydrolase</keyword>
<dbReference type="EMBL" id="JAGHQM010000335">
    <property type="protein sequence ID" value="KAH0562511.1"/>
    <property type="molecule type" value="Genomic_DNA"/>
</dbReference>
<dbReference type="Pfam" id="PF00176">
    <property type="entry name" value="SNF2-rel_dom"/>
    <property type="match status" value="1"/>
</dbReference>
<dbReference type="InterPro" id="IPR050628">
    <property type="entry name" value="SNF2_RAD54_helicase_TF"/>
</dbReference>
<evidence type="ECO:0000256" key="3">
    <source>
        <dbReference type="ARBA" id="ARBA00022840"/>
    </source>
</evidence>
<accession>A0A9P8LE95</accession>
<dbReference type="AlphaFoldDB" id="A0A9P8LE95"/>
<keyword evidence="6" id="KW-1185">Reference proteome</keyword>
<dbReference type="PROSITE" id="PS51194">
    <property type="entry name" value="HELICASE_CTER"/>
    <property type="match status" value="1"/>
</dbReference>
<dbReference type="InterPro" id="IPR001650">
    <property type="entry name" value="Helicase_C-like"/>
</dbReference>
<dbReference type="Pfam" id="PF00271">
    <property type="entry name" value="Helicase_C"/>
    <property type="match status" value="1"/>
</dbReference>
<evidence type="ECO:0000259" key="4">
    <source>
        <dbReference type="PROSITE" id="PS51194"/>
    </source>
</evidence>
<reference evidence="5" key="1">
    <citation type="submission" date="2021-03" db="EMBL/GenBank/DDBJ databases">
        <title>Comparative genomics and phylogenomic investigation of the class Geoglossomycetes provide insights into ecological specialization and systematics.</title>
        <authorList>
            <person name="Melie T."/>
            <person name="Pirro S."/>
            <person name="Miller A.N."/>
            <person name="Quandt A."/>
        </authorList>
    </citation>
    <scope>NUCLEOTIDE SEQUENCE</scope>
    <source>
        <strain evidence="5">CAQ_001_2017</strain>
    </source>
</reference>
<dbReference type="GO" id="GO:0005634">
    <property type="term" value="C:nucleus"/>
    <property type="evidence" value="ECO:0007669"/>
    <property type="project" value="TreeGrafter"/>
</dbReference>
<keyword evidence="3" id="KW-0067">ATP-binding</keyword>
<dbReference type="Gene3D" id="3.40.50.300">
    <property type="entry name" value="P-loop containing nucleotide triphosphate hydrolases"/>
    <property type="match status" value="1"/>
</dbReference>
<dbReference type="GO" id="GO:0005524">
    <property type="term" value="F:ATP binding"/>
    <property type="evidence" value="ECO:0007669"/>
    <property type="project" value="UniProtKB-KW"/>
</dbReference>
<gene>
    <name evidence="5" type="ORF">GP486_002803</name>
</gene>
<dbReference type="Gene3D" id="3.40.50.10810">
    <property type="entry name" value="Tandem AAA-ATPase domain"/>
    <property type="match status" value="1"/>
</dbReference>
<evidence type="ECO:0000313" key="6">
    <source>
        <dbReference type="Proteomes" id="UP000750711"/>
    </source>
</evidence>
<dbReference type="PANTHER" id="PTHR45626:SF22">
    <property type="entry name" value="DNA REPAIR PROTEIN RAD5"/>
    <property type="match status" value="1"/>
</dbReference>
<dbReference type="GO" id="GO:0016787">
    <property type="term" value="F:hydrolase activity"/>
    <property type="evidence" value="ECO:0007669"/>
    <property type="project" value="UniProtKB-KW"/>
</dbReference>
<evidence type="ECO:0000256" key="1">
    <source>
        <dbReference type="ARBA" id="ARBA00022741"/>
    </source>
</evidence>
<organism evidence="5 6">
    <name type="scientific">Trichoglossum hirsutum</name>
    <dbReference type="NCBI Taxonomy" id="265104"/>
    <lineage>
        <taxon>Eukaryota</taxon>
        <taxon>Fungi</taxon>
        <taxon>Dikarya</taxon>
        <taxon>Ascomycota</taxon>
        <taxon>Pezizomycotina</taxon>
        <taxon>Geoglossomycetes</taxon>
        <taxon>Geoglossales</taxon>
        <taxon>Geoglossaceae</taxon>
        <taxon>Trichoglossum</taxon>
    </lineage>
</organism>
<evidence type="ECO:0000313" key="5">
    <source>
        <dbReference type="EMBL" id="KAH0562511.1"/>
    </source>
</evidence>
<dbReference type="PANTHER" id="PTHR45626">
    <property type="entry name" value="TRANSCRIPTION TERMINATION FACTOR 2-RELATED"/>
    <property type="match status" value="1"/>
</dbReference>
<dbReference type="InterPro" id="IPR027417">
    <property type="entry name" value="P-loop_NTPase"/>
</dbReference>
<feature type="domain" description="Helicase C-terminal" evidence="4">
    <location>
        <begin position="160"/>
        <end position="322"/>
    </location>
</feature>
<dbReference type="SMART" id="SM00490">
    <property type="entry name" value="HELICc"/>
    <property type="match status" value="1"/>
</dbReference>
<sequence length="347" mass="39022">MESIGIESCLTKFRAIDALSAKYRWCLTGTPIQNRLEDLGALVRFLRIPLLDKSSAFRGHIIHPIECGRPSGFSNLRSLLRCICLRRTKELLELPQPQSFQYLLELSPAEQDEYANIGEAHRQAIDHAVSGHKTPEAYQGVLQALLRLRLLCNHGLLAQRLQATAAGVPEDPDVALSLLQQSDQATIHIIASLFTAVGIPFGLIDGSMSLPERRKVLDRFQRDPETPVLLMTLGTGAVGLNLTAANRIHIVEPQWNPSVENQAIGRALRLGQAKQVTVIRYIMKNTVEQYIQSRQIRKLQFAQIGWDADTDDPEEQKLKKLMVLRSYPPEVTDRDTKTGLFRIYARF</sequence>
<dbReference type="InterPro" id="IPR049730">
    <property type="entry name" value="SNF2/RAD54-like_C"/>
</dbReference>
<dbReference type="SUPFAM" id="SSF52540">
    <property type="entry name" value="P-loop containing nucleoside triphosphate hydrolases"/>
    <property type="match status" value="2"/>
</dbReference>
<comment type="caution">
    <text evidence="5">The sequence shown here is derived from an EMBL/GenBank/DDBJ whole genome shotgun (WGS) entry which is preliminary data.</text>
</comment>
<dbReference type="GO" id="GO:0008094">
    <property type="term" value="F:ATP-dependent activity, acting on DNA"/>
    <property type="evidence" value="ECO:0007669"/>
    <property type="project" value="TreeGrafter"/>
</dbReference>
<proteinExistence type="predicted"/>
<dbReference type="InterPro" id="IPR000330">
    <property type="entry name" value="SNF2_N"/>
</dbReference>